<evidence type="ECO:0000313" key="3">
    <source>
        <dbReference type="Proteomes" id="UP001589906"/>
    </source>
</evidence>
<gene>
    <name evidence="2" type="ORF">ACFFGE_08845</name>
</gene>
<evidence type="ECO:0000256" key="1">
    <source>
        <dbReference type="SAM" id="MobiDB-lite"/>
    </source>
</evidence>
<dbReference type="SMART" id="SM00855">
    <property type="entry name" value="PGAM"/>
    <property type="match status" value="1"/>
</dbReference>
<dbReference type="RefSeq" id="WP_376835953.1">
    <property type="nucleotide sequence ID" value="NZ_JBHLSW010000006.1"/>
</dbReference>
<protein>
    <submittedName>
        <fullName evidence="2">Histidine phosphatase family protein</fullName>
    </submittedName>
</protein>
<comment type="caution">
    <text evidence="2">The sequence shown here is derived from an EMBL/GenBank/DDBJ whole genome shotgun (WGS) entry which is preliminary data.</text>
</comment>
<dbReference type="InterPro" id="IPR013078">
    <property type="entry name" value="His_Pase_superF_clade-1"/>
</dbReference>
<dbReference type="Gene3D" id="3.40.50.1240">
    <property type="entry name" value="Phosphoglycerate mutase-like"/>
    <property type="match status" value="1"/>
</dbReference>
<dbReference type="CDD" id="cd07067">
    <property type="entry name" value="HP_PGM_like"/>
    <property type="match status" value="1"/>
</dbReference>
<dbReference type="PANTHER" id="PTHR47623:SF1">
    <property type="entry name" value="OS09G0287300 PROTEIN"/>
    <property type="match status" value="1"/>
</dbReference>
<reference evidence="2 3" key="1">
    <citation type="submission" date="2024-09" db="EMBL/GenBank/DDBJ databases">
        <authorList>
            <person name="Sun Q."/>
            <person name="Mori K."/>
        </authorList>
    </citation>
    <scope>NUCLEOTIDE SEQUENCE [LARGE SCALE GENOMIC DNA]</scope>
    <source>
        <strain evidence="2 3">NCAIM B.02621</strain>
    </source>
</reference>
<sequence length="170" mass="18470">MRQLILMRHAKAERQAESGQDRDRPLTDRGRADARLMARELAQRGLRPDVVLVSSSTRTRETWDEMAEAFGDVDLRIEARLYNAEPETIRAFVEELEESAGVLLVLAHNPGVQLLAGDLLVESAASPAILERLEGGFPTGAAAVFQMDAAGRATYDGFFTPKAFGGGAEG</sequence>
<dbReference type="Proteomes" id="UP001589906">
    <property type="component" value="Unassembled WGS sequence"/>
</dbReference>
<keyword evidence="3" id="KW-1185">Reference proteome</keyword>
<proteinExistence type="predicted"/>
<evidence type="ECO:0000313" key="2">
    <source>
        <dbReference type="EMBL" id="MFC0633984.1"/>
    </source>
</evidence>
<feature type="region of interest" description="Disordered" evidence="1">
    <location>
        <begin position="10"/>
        <end position="29"/>
    </location>
</feature>
<dbReference type="EMBL" id="JBHLSW010000006">
    <property type="protein sequence ID" value="MFC0633984.1"/>
    <property type="molecule type" value="Genomic_DNA"/>
</dbReference>
<name>A0ABV6R303_9CAUL</name>
<accession>A0ABV6R303</accession>
<dbReference type="PANTHER" id="PTHR47623">
    <property type="entry name" value="OS09G0287300 PROTEIN"/>
    <property type="match status" value="1"/>
</dbReference>
<dbReference type="Pfam" id="PF00300">
    <property type="entry name" value="His_Phos_1"/>
    <property type="match status" value="1"/>
</dbReference>
<dbReference type="InterPro" id="IPR029033">
    <property type="entry name" value="His_PPase_superfam"/>
</dbReference>
<organism evidence="2 3">
    <name type="scientific">Brevundimonas balnearis</name>
    <dbReference type="NCBI Taxonomy" id="1572858"/>
    <lineage>
        <taxon>Bacteria</taxon>
        <taxon>Pseudomonadati</taxon>
        <taxon>Pseudomonadota</taxon>
        <taxon>Alphaproteobacteria</taxon>
        <taxon>Caulobacterales</taxon>
        <taxon>Caulobacteraceae</taxon>
        <taxon>Brevundimonas</taxon>
    </lineage>
</organism>
<dbReference type="SUPFAM" id="SSF53254">
    <property type="entry name" value="Phosphoglycerate mutase-like"/>
    <property type="match status" value="1"/>
</dbReference>